<dbReference type="EMBL" id="PKPP01001135">
    <property type="protein sequence ID" value="PWA85318.1"/>
    <property type="molecule type" value="Genomic_DNA"/>
</dbReference>
<organism evidence="6 7">
    <name type="scientific">Artemisia annua</name>
    <name type="common">Sweet wormwood</name>
    <dbReference type="NCBI Taxonomy" id="35608"/>
    <lineage>
        <taxon>Eukaryota</taxon>
        <taxon>Viridiplantae</taxon>
        <taxon>Streptophyta</taxon>
        <taxon>Embryophyta</taxon>
        <taxon>Tracheophyta</taxon>
        <taxon>Spermatophyta</taxon>
        <taxon>Magnoliopsida</taxon>
        <taxon>eudicotyledons</taxon>
        <taxon>Gunneridae</taxon>
        <taxon>Pentapetalae</taxon>
        <taxon>asterids</taxon>
        <taxon>campanulids</taxon>
        <taxon>Asterales</taxon>
        <taxon>Asteraceae</taxon>
        <taxon>Asteroideae</taxon>
        <taxon>Anthemideae</taxon>
        <taxon>Artemisiinae</taxon>
        <taxon>Artemisia</taxon>
    </lineage>
</organism>
<evidence type="ECO:0000256" key="2">
    <source>
        <dbReference type="ARBA" id="ARBA00022840"/>
    </source>
</evidence>
<dbReference type="InterPro" id="IPR011009">
    <property type="entry name" value="Kinase-like_dom_sf"/>
</dbReference>
<keyword evidence="6" id="KW-0808">Transferase</keyword>
<accession>A0A2U1PHS4</accession>
<evidence type="ECO:0000256" key="3">
    <source>
        <dbReference type="PROSITE-ProRule" id="PRU10141"/>
    </source>
</evidence>
<evidence type="ECO:0000256" key="4">
    <source>
        <dbReference type="SAM" id="Phobius"/>
    </source>
</evidence>
<keyword evidence="6" id="KW-0430">Lectin</keyword>
<evidence type="ECO:0000259" key="5">
    <source>
        <dbReference type="PROSITE" id="PS50011"/>
    </source>
</evidence>
<keyword evidence="1 3" id="KW-0547">Nucleotide-binding</keyword>
<dbReference type="SUPFAM" id="SSF56112">
    <property type="entry name" value="Protein kinase-like (PK-like)"/>
    <property type="match status" value="1"/>
</dbReference>
<dbReference type="PROSITE" id="PS00107">
    <property type="entry name" value="PROTEIN_KINASE_ATP"/>
    <property type="match status" value="1"/>
</dbReference>
<dbReference type="PANTHER" id="PTHR46008:SF25">
    <property type="entry name" value="PROTEIN KINASE DOMAIN-CONTAINING PROTEIN"/>
    <property type="match status" value="1"/>
</dbReference>
<keyword evidence="7" id="KW-1185">Reference proteome</keyword>
<feature type="transmembrane region" description="Helical" evidence="4">
    <location>
        <begin position="213"/>
        <end position="236"/>
    </location>
</feature>
<dbReference type="Proteomes" id="UP000245207">
    <property type="component" value="Unassembled WGS sequence"/>
</dbReference>
<sequence length="437" mass="49438">MVPFKYPFYNGADTRCSGLIRVNCGLNHTKIQLGNKSYKMLAKVDYDSSVLIYNKTFEKLVNHSSCEALMNNFTSPSPLLYSILIAPFITLFKCTNSHSYSQEFDAYFDKHKNYSRYRCDDHSFYYKYLISNIKVPSDLPRTCQVIQLPVSWNNHSQGLDVDKIFSLLSSYFHISFMLSPSCAACNKKGGKCHAVEGHFQCSDAKNGIPARKLILILVLTGSTFLLMLSFVIFIIWRRYKNNPFSYFSSKDKKASSLEDGSLVCGVSVFSYTELEYATQNFNPSHELGDGGFGAVYYGKLKDGREVAVKRLYEHNYKRVQQFLNEALVSDSKGEIMAMITSVAELAFRCLQYHSEMRPTMNEVLDVLMDIQGEGKIDDHDSIRDLENVQAPPPSKASDKMVLLKDFLPSPVSVTSEWQSETSASTTISSNCCFLSFD</sequence>
<dbReference type="STRING" id="35608.A0A2U1PHS4"/>
<dbReference type="InterPro" id="IPR000719">
    <property type="entry name" value="Prot_kinase_dom"/>
</dbReference>
<evidence type="ECO:0000313" key="6">
    <source>
        <dbReference type="EMBL" id="PWA85318.1"/>
    </source>
</evidence>
<evidence type="ECO:0000256" key="1">
    <source>
        <dbReference type="ARBA" id="ARBA00022741"/>
    </source>
</evidence>
<feature type="domain" description="Protein kinase" evidence="5">
    <location>
        <begin position="281"/>
        <end position="437"/>
    </location>
</feature>
<dbReference type="GO" id="GO:0005524">
    <property type="term" value="F:ATP binding"/>
    <property type="evidence" value="ECO:0007669"/>
    <property type="project" value="UniProtKB-UniRule"/>
</dbReference>
<keyword evidence="4" id="KW-0812">Transmembrane</keyword>
<keyword evidence="4" id="KW-0472">Membrane</keyword>
<feature type="binding site" evidence="3">
    <location>
        <position position="309"/>
    </location>
    <ligand>
        <name>ATP</name>
        <dbReference type="ChEBI" id="CHEBI:30616"/>
    </ligand>
</feature>
<dbReference type="InterPro" id="IPR017441">
    <property type="entry name" value="Protein_kinase_ATP_BS"/>
</dbReference>
<gene>
    <name evidence="6" type="ORF">CTI12_AA151100</name>
</gene>
<keyword evidence="2 3" id="KW-0067">ATP-binding</keyword>
<dbReference type="AlphaFoldDB" id="A0A2U1PHS4"/>
<name>A0A2U1PHS4_ARTAN</name>
<keyword evidence="6" id="KW-0418">Kinase</keyword>
<protein>
    <submittedName>
        <fullName evidence="6">Concanavalin A-like lectin/glucanase domain, Serine/threonine-protein kinase, Ulk1/Ulk2</fullName>
    </submittedName>
</protein>
<dbReference type="Gene3D" id="3.30.200.20">
    <property type="entry name" value="Phosphorylase Kinase, domain 1"/>
    <property type="match status" value="1"/>
</dbReference>
<dbReference type="PANTHER" id="PTHR46008">
    <property type="entry name" value="LEAF RUST 10 DISEASE-RESISTANCE LOCUS RECEPTOR-LIKE PROTEIN KINASE-LIKE 1.4"/>
    <property type="match status" value="1"/>
</dbReference>
<proteinExistence type="predicted"/>
<evidence type="ECO:0000313" key="7">
    <source>
        <dbReference type="Proteomes" id="UP000245207"/>
    </source>
</evidence>
<dbReference type="GO" id="GO:0004672">
    <property type="term" value="F:protein kinase activity"/>
    <property type="evidence" value="ECO:0007669"/>
    <property type="project" value="InterPro"/>
</dbReference>
<keyword evidence="4" id="KW-1133">Transmembrane helix</keyword>
<dbReference type="OrthoDB" id="4062651at2759"/>
<dbReference type="GO" id="GO:0030246">
    <property type="term" value="F:carbohydrate binding"/>
    <property type="evidence" value="ECO:0007669"/>
    <property type="project" value="UniProtKB-KW"/>
</dbReference>
<reference evidence="6 7" key="1">
    <citation type="journal article" date="2018" name="Mol. Plant">
        <title>The genome of Artemisia annua provides insight into the evolution of Asteraceae family and artemisinin biosynthesis.</title>
        <authorList>
            <person name="Shen Q."/>
            <person name="Zhang L."/>
            <person name="Liao Z."/>
            <person name="Wang S."/>
            <person name="Yan T."/>
            <person name="Shi P."/>
            <person name="Liu M."/>
            <person name="Fu X."/>
            <person name="Pan Q."/>
            <person name="Wang Y."/>
            <person name="Lv Z."/>
            <person name="Lu X."/>
            <person name="Zhang F."/>
            <person name="Jiang W."/>
            <person name="Ma Y."/>
            <person name="Chen M."/>
            <person name="Hao X."/>
            <person name="Li L."/>
            <person name="Tang Y."/>
            <person name="Lv G."/>
            <person name="Zhou Y."/>
            <person name="Sun X."/>
            <person name="Brodelius P.E."/>
            <person name="Rose J.K.C."/>
            <person name="Tang K."/>
        </authorList>
    </citation>
    <scope>NUCLEOTIDE SEQUENCE [LARGE SCALE GENOMIC DNA]</scope>
    <source>
        <strain evidence="7">cv. Huhao1</strain>
        <tissue evidence="6">Leaf</tissue>
    </source>
</reference>
<comment type="caution">
    <text evidence="6">The sequence shown here is derived from an EMBL/GenBank/DDBJ whole genome shotgun (WGS) entry which is preliminary data.</text>
</comment>
<dbReference type="PROSITE" id="PS50011">
    <property type="entry name" value="PROTEIN_KINASE_DOM"/>
    <property type="match status" value="1"/>
</dbReference>